<evidence type="ECO:0000313" key="1">
    <source>
        <dbReference type="EMBL" id="MBE9117912.1"/>
    </source>
</evidence>
<dbReference type="EMBL" id="JADEWZ010000033">
    <property type="protein sequence ID" value="MBE9117912.1"/>
    <property type="molecule type" value="Genomic_DNA"/>
</dbReference>
<dbReference type="Proteomes" id="UP000654482">
    <property type="component" value="Unassembled WGS sequence"/>
</dbReference>
<gene>
    <name evidence="1" type="ORF">IQ249_18605</name>
</gene>
<organism evidence="1 2">
    <name type="scientific">Lusitaniella coriacea LEGE 07157</name>
    <dbReference type="NCBI Taxonomy" id="945747"/>
    <lineage>
        <taxon>Bacteria</taxon>
        <taxon>Bacillati</taxon>
        <taxon>Cyanobacteriota</taxon>
        <taxon>Cyanophyceae</taxon>
        <taxon>Spirulinales</taxon>
        <taxon>Lusitaniellaceae</taxon>
        <taxon>Lusitaniella</taxon>
    </lineage>
</organism>
<dbReference type="GO" id="GO:0030527">
    <property type="term" value="F:structural constituent of chromatin"/>
    <property type="evidence" value="ECO:0007669"/>
    <property type="project" value="InterPro"/>
</dbReference>
<dbReference type="Pfam" id="PF00216">
    <property type="entry name" value="Bac_DNA_binding"/>
    <property type="match status" value="1"/>
</dbReference>
<keyword evidence="2" id="KW-1185">Reference proteome</keyword>
<sequence length="85" mass="9721">MSAPISKKEFIKMLANRMETNEKEASQWLEGTIDTFYNVFHQGRGVTLTGFGGFYLQPKRDSCSFKFNPSQKLRKLLGWSSSHKG</sequence>
<reference evidence="1" key="1">
    <citation type="submission" date="2020-10" db="EMBL/GenBank/DDBJ databases">
        <authorList>
            <person name="Castelo-Branco R."/>
            <person name="Eusebio N."/>
            <person name="Adriana R."/>
            <person name="Vieira A."/>
            <person name="Brugerolle De Fraissinette N."/>
            <person name="Rezende De Castro R."/>
            <person name="Schneider M.P."/>
            <person name="Vasconcelos V."/>
            <person name="Leao P.N."/>
        </authorList>
    </citation>
    <scope>NUCLEOTIDE SEQUENCE</scope>
    <source>
        <strain evidence="1">LEGE 07157</strain>
    </source>
</reference>
<dbReference type="InterPro" id="IPR000119">
    <property type="entry name" value="Hist_DNA-bd"/>
</dbReference>
<name>A0A8J7DZ15_9CYAN</name>
<protein>
    <submittedName>
        <fullName evidence="1">HU family DNA-binding protein</fullName>
    </submittedName>
</protein>
<proteinExistence type="predicted"/>
<dbReference type="Gene3D" id="4.10.520.10">
    <property type="entry name" value="IHF-like DNA-binding proteins"/>
    <property type="match status" value="1"/>
</dbReference>
<keyword evidence="1" id="KW-0238">DNA-binding</keyword>
<dbReference type="InterPro" id="IPR010992">
    <property type="entry name" value="IHF-like_DNA-bd_dom_sf"/>
</dbReference>
<dbReference type="SUPFAM" id="SSF47729">
    <property type="entry name" value="IHF-like DNA-binding proteins"/>
    <property type="match status" value="1"/>
</dbReference>
<accession>A0A8J7DZ15</accession>
<evidence type="ECO:0000313" key="2">
    <source>
        <dbReference type="Proteomes" id="UP000654482"/>
    </source>
</evidence>
<comment type="caution">
    <text evidence="1">The sequence shown here is derived from an EMBL/GenBank/DDBJ whole genome shotgun (WGS) entry which is preliminary data.</text>
</comment>
<dbReference type="GO" id="GO:0003677">
    <property type="term" value="F:DNA binding"/>
    <property type="evidence" value="ECO:0007669"/>
    <property type="project" value="UniProtKB-KW"/>
</dbReference>
<dbReference type="RefSeq" id="WP_194031000.1">
    <property type="nucleotide sequence ID" value="NZ_JADEWZ010000033.1"/>
</dbReference>
<dbReference type="AlphaFoldDB" id="A0A8J7DZ15"/>